<keyword evidence="3" id="KW-1185">Reference proteome</keyword>
<sequence length="251" mass="26966">MAGKRIKGSEVYVATMCVSILLFAPIIVSQLIAANKSQVNSWINGIVKSVKEKGNTLNPELVEAETKPRIIKVMQGGGGEFDTITKAIESVPSGNTKRRSQKYAKFDIDGTAKQYGTIDSATLITECSYFMGANLNLLNTTPRPDGKMVGAQLVALRVFGDRSLSITARSSASRTLCVMTGSTISLRIAIFVALLISFLEAGNLCICSSEDMGYSFVHGSISGTTKNAYTEMGNVVNPVGWSHNLQPERAK</sequence>
<keyword evidence="1" id="KW-1133">Transmembrane helix</keyword>
<dbReference type="GO" id="GO:0045490">
    <property type="term" value="P:pectin catabolic process"/>
    <property type="evidence" value="ECO:0007669"/>
    <property type="project" value="TreeGrafter"/>
</dbReference>
<evidence type="ECO:0000313" key="3">
    <source>
        <dbReference type="Proteomes" id="UP000593574"/>
    </source>
</evidence>
<dbReference type="GO" id="GO:0030599">
    <property type="term" value="F:pectinesterase activity"/>
    <property type="evidence" value="ECO:0007669"/>
    <property type="project" value="TreeGrafter"/>
</dbReference>
<dbReference type="SUPFAM" id="SSF51126">
    <property type="entry name" value="Pectin lyase-like"/>
    <property type="match status" value="1"/>
</dbReference>
<feature type="transmembrane region" description="Helical" evidence="1">
    <location>
        <begin position="12"/>
        <end position="33"/>
    </location>
</feature>
<dbReference type="InterPro" id="IPR011050">
    <property type="entry name" value="Pectin_lyase_fold/virulence"/>
</dbReference>
<dbReference type="PANTHER" id="PTHR31321">
    <property type="entry name" value="ACYL-COA THIOESTER HYDROLASE YBHC-RELATED"/>
    <property type="match status" value="1"/>
</dbReference>
<proteinExistence type="predicted"/>
<gene>
    <name evidence="2" type="ORF">Golax_006205</name>
</gene>
<dbReference type="AlphaFoldDB" id="A0A7J9A347"/>
<accession>A0A7J9A347</accession>
<evidence type="ECO:0000256" key="1">
    <source>
        <dbReference type="SAM" id="Phobius"/>
    </source>
</evidence>
<keyword evidence="1" id="KW-0472">Membrane</keyword>
<dbReference type="PANTHER" id="PTHR31321:SF87">
    <property type="entry name" value="PECTINESTERASE 63-RELATED"/>
    <property type="match status" value="1"/>
</dbReference>
<keyword evidence="1" id="KW-0812">Transmembrane</keyword>
<reference evidence="2 3" key="1">
    <citation type="journal article" date="2019" name="Genome Biol. Evol.">
        <title>Insights into the evolution of the New World diploid cottons (Gossypium, subgenus Houzingenia) based on genome sequencing.</title>
        <authorList>
            <person name="Grover C.E."/>
            <person name="Arick M.A. 2nd"/>
            <person name="Thrash A."/>
            <person name="Conover J.L."/>
            <person name="Sanders W.S."/>
            <person name="Peterson D.G."/>
            <person name="Frelichowski J.E."/>
            <person name="Scheffler J.A."/>
            <person name="Scheffler B.E."/>
            <person name="Wendel J.F."/>
        </authorList>
    </citation>
    <scope>NUCLEOTIDE SEQUENCE [LARGE SCALE GENOMIC DNA]</scope>
    <source>
        <strain evidence="2">4</strain>
        <tissue evidence="2">Leaf</tissue>
    </source>
</reference>
<dbReference type="Proteomes" id="UP000593574">
    <property type="component" value="Unassembled WGS sequence"/>
</dbReference>
<comment type="caution">
    <text evidence="2">The sequence shown here is derived from an EMBL/GenBank/DDBJ whole genome shotgun (WGS) entry which is preliminary data.</text>
</comment>
<dbReference type="EMBL" id="JABEZV010000008">
    <property type="protein sequence ID" value="MBA0718458.1"/>
    <property type="molecule type" value="Genomic_DNA"/>
</dbReference>
<evidence type="ECO:0008006" key="4">
    <source>
        <dbReference type="Google" id="ProtNLM"/>
    </source>
</evidence>
<evidence type="ECO:0000313" key="2">
    <source>
        <dbReference type="EMBL" id="MBA0718458.1"/>
    </source>
</evidence>
<name>A0A7J9A347_9ROSI</name>
<organism evidence="2 3">
    <name type="scientific">Gossypium laxum</name>
    <dbReference type="NCBI Taxonomy" id="34288"/>
    <lineage>
        <taxon>Eukaryota</taxon>
        <taxon>Viridiplantae</taxon>
        <taxon>Streptophyta</taxon>
        <taxon>Embryophyta</taxon>
        <taxon>Tracheophyta</taxon>
        <taxon>Spermatophyta</taxon>
        <taxon>Magnoliopsida</taxon>
        <taxon>eudicotyledons</taxon>
        <taxon>Gunneridae</taxon>
        <taxon>Pentapetalae</taxon>
        <taxon>rosids</taxon>
        <taxon>malvids</taxon>
        <taxon>Malvales</taxon>
        <taxon>Malvaceae</taxon>
        <taxon>Malvoideae</taxon>
        <taxon>Gossypium</taxon>
    </lineage>
</organism>
<protein>
    <recommendedName>
        <fullName evidence="4">Pectinesterase</fullName>
    </recommendedName>
</protein>